<name>A0A1R1EL24_9BACL</name>
<evidence type="ECO:0008006" key="4">
    <source>
        <dbReference type="Google" id="ProtNLM"/>
    </source>
</evidence>
<reference evidence="2 3" key="1">
    <citation type="submission" date="2016-11" db="EMBL/GenBank/DDBJ databases">
        <title>Paenibacillus species isolates.</title>
        <authorList>
            <person name="Beno S.M."/>
        </authorList>
    </citation>
    <scope>NUCLEOTIDE SEQUENCE [LARGE SCALE GENOMIC DNA]</scope>
    <source>
        <strain evidence="2 3">FSL R5-0378</strain>
    </source>
</reference>
<feature type="transmembrane region" description="Helical" evidence="1">
    <location>
        <begin position="144"/>
        <end position="165"/>
    </location>
</feature>
<evidence type="ECO:0000256" key="1">
    <source>
        <dbReference type="SAM" id="Phobius"/>
    </source>
</evidence>
<comment type="caution">
    <text evidence="2">The sequence shown here is derived from an EMBL/GenBank/DDBJ whole genome shotgun (WGS) entry which is preliminary data.</text>
</comment>
<accession>A0A1R1EL24</accession>
<feature type="transmembrane region" description="Helical" evidence="1">
    <location>
        <begin position="30"/>
        <end position="49"/>
    </location>
</feature>
<dbReference type="STRING" id="297318.BK138_20630"/>
<proteinExistence type="predicted"/>
<gene>
    <name evidence="2" type="ORF">BK138_20630</name>
</gene>
<evidence type="ECO:0000313" key="2">
    <source>
        <dbReference type="EMBL" id="OMF52508.1"/>
    </source>
</evidence>
<feature type="transmembrane region" description="Helical" evidence="1">
    <location>
        <begin position="119"/>
        <end position="138"/>
    </location>
</feature>
<dbReference type="InterPro" id="IPR025450">
    <property type="entry name" value="YndJ-like"/>
</dbReference>
<feature type="transmembrane region" description="Helical" evidence="1">
    <location>
        <begin position="204"/>
        <end position="222"/>
    </location>
</feature>
<organism evidence="2 3">
    <name type="scientific">Paenibacillus rhizosphaerae</name>
    <dbReference type="NCBI Taxonomy" id="297318"/>
    <lineage>
        <taxon>Bacteria</taxon>
        <taxon>Bacillati</taxon>
        <taxon>Bacillota</taxon>
        <taxon>Bacilli</taxon>
        <taxon>Bacillales</taxon>
        <taxon>Paenibacillaceae</taxon>
        <taxon>Paenibacillus</taxon>
    </lineage>
</organism>
<dbReference type="Pfam" id="PF14158">
    <property type="entry name" value="YndJ"/>
    <property type="match status" value="1"/>
</dbReference>
<dbReference type="Proteomes" id="UP000187172">
    <property type="component" value="Unassembled WGS sequence"/>
</dbReference>
<dbReference type="RefSeq" id="WP_076172657.1">
    <property type="nucleotide sequence ID" value="NZ_MRTP01000006.1"/>
</dbReference>
<feature type="transmembrane region" description="Helical" evidence="1">
    <location>
        <begin position="56"/>
        <end position="74"/>
    </location>
</feature>
<feature type="transmembrane region" description="Helical" evidence="1">
    <location>
        <begin position="80"/>
        <end position="99"/>
    </location>
</feature>
<feature type="transmembrane region" description="Helical" evidence="1">
    <location>
        <begin position="177"/>
        <end position="198"/>
    </location>
</feature>
<dbReference type="AlphaFoldDB" id="A0A1R1EL24"/>
<keyword evidence="3" id="KW-1185">Reference proteome</keyword>
<protein>
    <recommendedName>
        <fullName evidence="4">YndJ-like protein</fullName>
    </recommendedName>
</protein>
<feature type="transmembrane region" description="Helical" evidence="1">
    <location>
        <begin position="269"/>
        <end position="290"/>
    </location>
</feature>
<feature type="transmembrane region" description="Helical" evidence="1">
    <location>
        <begin position="234"/>
        <end position="254"/>
    </location>
</feature>
<keyword evidence="1" id="KW-1133">Transmembrane helix</keyword>
<dbReference type="EMBL" id="MRTP01000006">
    <property type="protein sequence ID" value="OMF52508.1"/>
    <property type="molecule type" value="Genomic_DNA"/>
</dbReference>
<keyword evidence="1" id="KW-0812">Transmembrane</keyword>
<keyword evidence="1" id="KW-0472">Membrane</keyword>
<evidence type="ECO:0000313" key="3">
    <source>
        <dbReference type="Proteomes" id="UP000187172"/>
    </source>
</evidence>
<sequence>MKRNAWFGLLLYVMFLGVSGRQLQVLEAVLMLAVLVLVPGFLMLVDARLRNGKTMALYKIMTILYPPAAVCAALSFMGDIPLLCLPWVAFTVITALYGLRRLLERGLHPLAETAVDFGLMYLAGGGFWFLAASLHWRIMDFSDVLIMLTAVHFHYSSFIIPILAGLLGRKITVGRKLYLTSTVIIMLAPAGIALGIAFSTALEFILVAAYLAALYGYGLLVFKASFTRREAKYLISFSALVLMVTILFSLIYAAGRAMGFGSLSINRMIWIHGLMNAVGVALPSLAGWLLEGNFPKESYYGKPVSSITGGRHIGRHFLSREGLLDETASYSGLVDRIDGFDSASFRARRLSPVIRDFYEHTDQYAMRADIRWAGWFRPLAVVYQVISRRIGQIHLGTFKGWQGMYGRVLPVASGRDGRQRVRAWQRLNGQGEAIFIALYSLHWFGDEPYMNIALPLPGTNMTGMLRLYNEGSGLVLTSAHSPAHRGDEGIYLHASWFTMRLPLKETFWIREGESGQRLTARHRMWIFGLRFLDIRYDIQRSG</sequence>